<organism evidence="7 8">
    <name type="scientific">Sulfurimicrobium lacus</name>
    <dbReference type="NCBI Taxonomy" id="2715678"/>
    <lineage>
        <taxon>Bacteria</taxon>
        <taxon>Pseudomonadati</taxon>
        <taxon>Pseudomonadota</taxon>
        <taxon>Betaproteobacteria</taxon>
        <taxon>Nitrosomonadales</taxon>
        <taxon>Sulfuricellaceae</taxon>
        <taxon>Sulfurimicrobium</taxon>
    </lineage>
</organism>
<evidence type="ECO:0000313" key="7">
    <source>
        <dbReference type="EMBL" id="BCB25367.1"/>
    </source>
</evidence>
<dbReference type="Pfam" id="PF03652">
    <property type="entry name" value="RuvX"/>
    <property type="match status" value="1"/>
</dbReference>
<dbReference type="CDD" id="cd16964">
    <property type="entry name" value="YqgF"/>
    <property type="match status" value="1"/>
</dbReference>
<dbReference type="InterPro" id="IPR006641">
    <property type="entry name" value="YqgF/RNaseH-like_dom"/>
</dbReference>
<keyword evidence="3 5" id="KW-0540">Nuclease</keyword>
<sequence>MMATSTPHPSPLTPHRTTVLCFDFGLQRIGVAVGDVTIGVAHPLETIHGESNEQKFGAIAILIQEWQPGALVVGLPLHLDGTEHEMTLRCRKFSRQLEGRFNLPVALVDERLTSEAASQDLRAMGIGGRRQKAMLDQVAAQLILQTYLDENKI</sequence>
<keyword evidence="4 5" id="KW-0378">Hydrolase</keyword>
<evidence type="ECO:0000256" key="2">
    <source>
        <dbReference type="ARBA" id="ARBA00022517"/>
    </source>
</evidence>
<keyword evidence="1 5" id="KW-0963">Cytoplasm</keyword>
<reference evidence="8" key="1">
    <citation type="submission" date="2020-03" db="EMBL/GenBank/DDBJ databases">
        <title>Complete genome sequence of sulfur-oxidizing bacterium skT11.</title>
        <authorList>
            <person name="Kanda M."/>
            <person name="Kojima H."/>
            <person name="Fukui M."/>
        </authorList>
    </citation>
    <scope>NUCLEOTIDE SEQUENCE [LARGE SCALE GENOMIC DNA]</scope>
    <source>
        <strain evidence="8">skT11</strain>
    </source>
</reference>
<dbReference type="InterPro" id="IPR005227">
    <property type="entry name" value="YqgF"/>
</dbReference>
<dbReference type="Proteomes" id="UP000502260">
    <property type="component" value="Chromosome"/>
</dbReference>
<dbReference type="Gene3D" id="3.30.420.140">
    <property type="entry name" value="YqgF/RNase H-like domain"/>
    <property type="match status" value="1"/>
</dbReference>
<comment type="subcellular location">
    <subcellularLocation>
        <location evidence="5">Cytoplasm</location>
    </subcellularLocation>
</comment>
<keyword evidence="8" id="KW-1185">Reference proteome</keyword>
<evidence type="ECO:0000256" key="4">
    <source>
        <dbReference type="ARBA" id="ARBA00022801"/>
    </source>
</evidence>
<dbReference type="EMBL" id="AP022853">
    <property type="protein sequence ID" value="BCB25367.1"/>
    <property type="molecule type" value="Genomic_DNA"/>
</dbReference>
<evidence type="ECO:0000256" key="5">
    <source>
        <dbReference type="HAMAP-Rule" id="MF_00651"/>
    </source>
</evidence>
<dbReference type="KEGG" id="slac:SKTS_02530"/>
<gene>
    <name evidence="7" type="ORF">SKTS_02530</name>
</gene>
<keyword evidence="2 5" id="KW-0690">Ribosome biogenesis</keyword>
<feature type="domain" description="YqgF/RNase H-like" evidence="6">
    <location>
        <begin position="17"/>
        <end position="117"/>
    </location>
</feature>
<dbReference type="InterPro" id="IPR037027">
    <property type="entry name" value="YqgF/RNaseH-like_dom_sf"/>
</dbReference>
<evidence type="ECO:0000259" key="6">
    <source>
        <dbReference type="SMART" id="SM00732"/>
    </source>
</evidence>
<dbReference type="GO" id="GO:0005829">
    <property type="term" value="C:cytosol"/>
    <property type="evidence" value="ECO:0007669"/>
    <property type="project" value="TreeGrafter"/>
</dbReference>
<dbReference type="NCBIfam" id="TIGR00250">
    <property type="entry name" value="RNAse_H_YqgF"/>
    <property type="match status" value="1"/>
</dbReference>
<dbReference type="HAMAP" id="MF_00651">
    <property type="entry name" value="Nuclease_YqgF"/>
    <property type="match status" value="1"/>
</dbReference>
<proteinExistence type="inferred from homology"/>
<dbReference type="EC" id="3.1.-.-" evidence="5"/>
<dbReference type="GO" id="GO:0004518">
    <property type="term" value="F:nuclease activity"/>
    <property type="evidence" value="ECO:0007669"/>
    <property type="project" value="UniProtKB-KW"/>
</dbReference>
<evidence type="ECO:0000256" key="3">
    <source>
        <dbReference type="ARBA" id="ARBA00022722"/>
    </source>
</evidence>
<protein>
    <recommendedName>
        <fullName evidence="5">Putative pre-16S rRNA nuclease</fullName>
        <ecNumber evidence="5">3.1.-.-</ecNumber>
    </recommendedName>
</protein>
<evidence type="ECO:0000256" key="1">
    <source>
        <dbReference type="ARBA" id="ARBA00022490"/>
    </source>
</evidence>
<dbReference type="SMART" id="SM00732">
    <property type="entry name" value="YqgFc"/>
    <property type="match status" value="1"/>
</dbReference>
<name>A0A6F8V8C1_9PROT</name>
<dbReference type="GO" id="GO:0000967">
    <property type="term" value="P:rRNA 5'-end processing"/>
    <property type="evidence" value="ECO:0007669"/>
    <property type="project" value="UniProtKB-UniRule"/>
</dbReference>
<dbReference type="AlphaFoldDB" id="A0A6F8V8C1"/>
<dbReference type="PANTHER" id="PTHR33317:SF4">
    <property type="entry name" value="POLYNUCLEOTIDYL TRANSFERASE, RIBONUCLEASE H-LIKE SUPERFAMILY PROTEIN"/>
    <property type="match status" value="1"/>
</dbReference>
<accession>A0A6F8V8C1</accession>
<comment type="function">
    <text evidence="5">Could be a nuclease involved in processing of the 5'-end of pre-16S rRNA.</text>
</comment>
<comment type="similarity">
    <text evidence="5">Belongs to the YqgF HJR family.</text>
</comment>
<dbReference type="SUPFAM" id="SSF53098">
    <property type="entry name" value="Ribonuclease H-like"/>
    <property type="match status" value="1"/>
</dbReference>
<dbReference type="PANTHER" id="PTHR33317">
    <property type="entry name" value="POLYNUCLEOTIDYL TRANSFERASE, RIBONUCLEASE H-LIKE SUPERFAMILY PROTEIN"/>
    <property type="match status" value="1"/>
</dbReference>
<dbReference type="GO" id="GO:0016788">
    <property type="term" value="F:hydrolase activity, acting on ester bonds"/>
    <property type="evidence" value="ECO:0007669"/>
    <property type="project" value="UniProtKB-UniRule"/>
</dbReference>
<dbReference type="InterPro" id="IPR012337">
    <property type="entry name" value="RNaseH-like_sf"/>
</dbReference>
<evidence type="ECO:0000313" key="8">
    <source>
        <dbReference type="Proteomes" id="UP000502260"/>
    </source>
</evidence>